<gene>
    <name evidence="2" type="ORF">EXU30_06695</name>
</gene>
<dbReference type="OrthoDB" id="6267432at2"/>
<dbReference type="EMBL" id="CP036200">
    <property type="protein sequence ID" value="QBF82419.1"/>
    <property type="molecule type" value="Genomic_DNA"/>
</dbReference>
<dbReference type="RefSeq" id="WP_130598528.1">
    <property type="nucleotide sequence ID" value="NZ_CP036200.1"/>
</dbReference>
<organism evidence="2 3">
    <name type="scientific">Shewanella maritima</name>
    <dbReference type="NCBI Taxonomy" id="2520507"/>
    <lineage>
        <taxon>Bacteria</taxon>
        <taxon>Pseudomonadati</taxon>
        <taxon>Pseudomonadota</taxon>
        <taxon>Gammaproteobacteria</taxon>
        <taxon>Alteromonadales</taxon>
        <taxon>Shewanellaceae</taxon>
        <taxon>Shewanella</taxon>
    </lineage>
</organism>
<dbReference type="KEGG" id="smai:EXU30_06695"/>
<feature type="chain" id="PRO_5019043754" evidence="1">
    <location>
        <begin position="33"/>
        <end position="102"/>
    </location>
</feature>
<reference evidence="2 3" key="1">
    <citation type="submission" date="2019-02" db="EMBL/GenBank/DDBJ databases">
        <title>Shewanella sp. D4-2 isolated from Dokdo Island.</title>
        <authorList>
            <person name="Baek K."/>
        </authorList>
    </citation>
    <scope>NUCLEOTIDE SEQUENCE [LARGE SCALE GENOMIC DNA]</scope>
    <source>
        <strain evidence="2 3">D4-2</strain>
    </source>
</reference>
<dbReference type="Proteomes" id="UP000291106">
    <property type="component" value="Chromosome"/>
</dbReference>
<name>A0A411PFQ4_9GAMM</name>
<protein>
    <submittedName>
        <fullName evidence="2">Uncharacterized protein</fullName>
    </submittedName>
</protein>
<keyword evidence="3" id="KW-1185">Reference proteome</keyword>
<sequence length="102" mass="10919">MFTSTSKNWLSTSVKSSIAALVLATTSLSAQANEVSVTESLVTNIEQNLTHASQEMFSTVQHEIMLSLQTQIAEQVFELTATESATEQADKINTAIAAAKAK</sequence>
<dbReference type="AlphaFoldDB" id="A0A411PFQ4"/>
<evidence type="ECO:0000313" key="3">
    <source>
        <dbReference type="Proteomes" id="UP000291106"/>
    </source>
</evidence>
<evidence type="ECO:0000256" key="1">
    <source>
        <dbReference type="SAM" id="SignalP"/>
    </source>
</evidence>
<evidence type="ECO:0000313" key="2">
    <source>
        <dbReference type="EMBL" id="QBF82419.1"/>
    </source>
</evidence>
<feature type="signal peptide" evidence="1">
    <location>
        <begin position="1"/>
        <end position="32"/>
    </location>
</feature>
<keyword evidence="1" id="KW-0732">Signal</keyword>
<proteinExistence type="predicted"/>
<accession>A0A411PFQ4</accession>